<accession>A0A1D1XWV2</accession>
<reference evidence="3" key="1">
    <citation type="submission" date="2015-07" db="EMBL/GenBank/DDBJ databases">
        <title>Transcriptome Assembly of Anthurium amnicola.</title>
        <authorList>
            <person name="Suzuki J."/>
        </authorList>
    </citation>
    <scope>NUCLEOTIDE SEQUENCE</scope>
</reference>
<organism evidence="3">
    <name type="scientific">Anthurium amnicola</name>
    <dbReference type="NCBI Taxonomy" id="1678845"/>
    <lineage>
        <taxon>Eukaryota</taxon>
        <taxon>Viridiplantae</taxon>
        <taxon>Streptophyta</taxon>
        <taxon>Embryophyta</taxon>
        <taxon>Tracheophyta</taxon>
        <taxon>Spermatophyta</taxon>
        <taxon>Magnoliopsida</taxon>
        <taxon>Liliopsida</taxon>
        <taxon>Araceae</taxon>
        <taxon>Pothoideae</taxon>
        <taxon>Potheae</taxon>
        <taxon>Anthurium</taxon>
    </lineage>
</organism>
<dbReference type="PANTHER" id="PTHR36490">
    <property type="entry name" value="STRESS ENHANCED PROTEIN 2, CHLOROPLASTIC"/>
    <property type="match status" value="1"/>
</dbReference>
<dbReference type="AlphaFoldDB" id="A0A1D1XWV2"/>
<dbReference type="SUPFAM" id="SSF103511">
    <property type="entry name" value="Chlorophyll a-b binding protein"/>
    <property type="match status" value="1"/>
</dbReference>
<feature type="compositionally biased region" description="Low complexity" evidence="1">
    <location>
        <begin position="25"/>
        <end position="43"/>
    </location>
</feature>
<protein>
    <submittedName>
        <fullName evidence="3">Carotene biosynthesis-related protein CBR, chloroplastic</fullName>
    </submittedName>
</protein>
<proteinExistence type="predicted"/>
<name>A0A1D1XWV2_9ARAE</name>
<sequence>LSLSLSSEMATSAAAGRAIACELAPQKAAARPDPRAPSAAVPRIQAADPSPESARIVLQPRVTSLRSYGSGDGAVVRPRRDGRDDPSPFFASLADYIESSRKSQDFETLSGRLAMLVFAGAVTAEVVTGSSVFRKLDLRELAEAAGACLAVVACAAALAWASSARARIGKMFTLGYNTVVDALIDSLVDGLFYDNELTDWTDDI</sequence>
<evidence type="ECO:0000256" key="2">
    <source>
        <dbReference type="SAM" id="Phobius"/>
    </source>
</evidence>
<evidence type="ECO:0000256" key="1">
    <source>
        <dbReference type="SAM" id="MobiDB-lite"/>
    </source>
</evidence>
<dbReference type="GO" id="GO:0071486">
    <property type="term" value="P:cellular response to high light intensity"/>
    <property type="evidence" value="ECO:0007669"/>
    <property type="project" value="InterPro"/>
</dbReference>
<keyword evidence="2" id="KW-0472">Membrane</keyword>
<keyword evidence="2" id="KW-0812">Transmembrane</keyword>
<gene>
    <name evidence="3" type="primary">CBR_2</name>
    <name evidence="3" type="ORF">g.29012</name>
</gene>
<feature type="transmembrane region" description="Helical" evidence="2">
    <location>
        <begin position="141"/>
        <end position="161"/>
    </location>
</feature>
<feature type="non-terminal residue" evidence="3">
    <location>
        <position position="1"/>
    </location>
</feature>
<evidence type="ECO:0000313" key="3">
    <source>
        <dbReference type="EMBL" id="JAT46869.1"/>
    </source>
</evidence>
<dbReference type="InterPro" id="IPR044971">
    <property type="entry name" value="SEP2"/>
</dbReference>
<feature type="region of interest" description="Disordered" evidence="1">
    <location>
        <begin position="25"/>
        <end position="53"/>
    </location>
</feature>
<dbReference type="PANTHER" id="PTHR36490:SF1">
    <property type="entry name" value="STRESS ENHANCED PROTEIN 2, CHLOROPLASTIC"/>
    <property type="match status" value="1"/>
</dbReference>
<dbReference type="EMBL" id="GDJX01021067">
    <property type="protein sequence ID" value="JAT46869.1"/>
    <property type="molecule type" value="Transcribed_RNA"/>
</dbReference>
<keyword evidence="2" id="KW-1133">Transmembrane helix</keyword>